<accession>A0AA89BB15</accession>
<reference evidence="1" key="1">
    <citation type="submission" date="2022-12" db="EMBL/GenBank/DDBJ databases">
        <title>Draft genome assemblies for two species of Escallonia (Escalloniales).</title>
        <authorList>
            <person name="Chanderbali A."/>
            <person name="Dervinis C."/>
            <person name="Anghel I."/>
            <person name="Soltis D."/>
            <person name="Soltis P."/>
            <person name="Zapata F."/>
        </authorList>
    </citation>
    <scope>NUCLEOTIDE SEQUENCE</scope>
    <source>
        <strain evidence="1">UCBG64.0493</strain>
        <tissue evidence="1">Leaf</tissue>
    </source>
</reference>
<dbReference type="GO" id="GO:0005506">
    <property type="term" value="F:iron ion binding"/>
    <property type="evidence" value="ECO:0007669"/>
    <property type="project" value="InterPro"/>
</dbReference>
<name>A0AA89BB15_9ASTE</name>
<dbReference type="GO" id="GO:0016705">
    <property type="term" value="F:oxidoreductase activity, acting on paired donors, with incorporation or reduction of molecular oxygen"/>
    <property type="evidence" value="ECO:0007669"/>
    <property type="project" value="InterPro"/>
</dbReference>
<organism evidence="1 2">
    <name type="scientific">Escallonia herrerae</name>
    <dbReference type="NCBI Taxonomy" id="1293975"/>
    <lineage>
        <taxon>Eukaryota</taxon>
        <taxon>Viridiplantae</taxon>
        <taxon>Streptophyta</taxon>
        <taxon>Embryophyta</taxon>
        <taxon>Tracheophyta</taxon>
        <taxon>Spermatophyta</taxon>
        <taxon>Magnoliopsida</taxon>
        <taxon>eudicotyledons</taxon>
        <taxon>Gunneridae</taxon>
        <taxon>Pentapetalae</taxon>
        <taxon>asterids</taxon>
        <taxon>campanulids</taxon>
        <taxon>Escalloniales</taxon>
        <taxon>Escalloniaceae</taxon>
        <taxon>Escallonia</taxon>
    </lineage>
</organism>
<proteinExistence type="predicted"/>
<dbReference type="GO" id="GO:0004497">
    <property type="term" value="F:monooxygenase activity"/>
    <property type="evidence" value="ECO:0007669"/>
    <property type="project" value="InterPro"/>
</dbReference>
<dbReference type="AlphaFoldDB" id="A0AA89BB15"/>
<dbReference type="Proteomes" id="UP001188597">
    <property type="component" value="Unassembled WGS sequence"/>
</dbReference>
<sequence>MIKQRQTELSQKRATPKPDILSQMLLSTDDNGRFSNEVDIASYLVGLLHAGYSTVNAALTFVMKYLAEHADVSDEVLRVFVDGLCACVLVTKYYCSKRVKEWI</sequence>
<dbReference type="SUPFAM" id="SSF48264">
    <property type="entry name" value="Cytochrome P450"/>
    <property type="match status" value="1"/>
</dbReference>
<evidence type="ECO:0000313" key="2">
    <source>
        <dbReference type="Proteomes" id="UP001188597"/>
    </source>
</evidence>
<dbReference type="EMBL" id="JAVXUP010000221">
    <property type="protein sequence ID" value="KAK3033853.1"/>
    <property type="molecule type" value="Genomic_DNA"/>
</dbReference>
<comment type="caution">
    <text evidence="1">The sequence shown here is derived from an EMBL/GenBank/DDBJ whole genome shotgun (WGS) entry which is preliminary data.</text>
</comment>
<dbReference type="Gene3D" id="1.10.630.10">
    <property type="entry name" value="Cytochrome P450"/>
    <property type="match status" value="1"/>
</dbReference>
<evidence type="ECO:0000313" key="1">
    <source>
        <dbReference type="EMBL" id="KAK3033853.1"/>
    </source>
</evidence>
<keyword evidence="2" id="KW-1185">Reference proteome</keyword>
<dbReference type="GO" id="GO:0020037">
    <property type="term" value="F:heme binding"/>
    <property type="evidence" value="ECO:0007669"/>
    <property type="project" value="InterPro"/>
</dbReference>
<protein>
    <submittedName>
        <fullName evidence="1">Uncharacterized protein</fullName>
    </submittedName>
</protein>
<dbReference type="InterPro" id="IPR036396">
    <property type="entry name" value="Cyt_P450_sf"/>
</dbReference>
<gene>
    <name evidence="1" type="ORF">RJ639_034271</name>
</gene>